<dbReference type="InterPro" id="IPR011042">
    <property type="entry name" value="6-blade_b-propeller_TolB-like"/>
</dbReference>
<dbReference type="Pfam" id="PF07995">
    <property type="entry name" value="GSDH"/>
    <property type="match status" value="1"/>
</dbReference>
<dbReference type="SUPFAM" id="SSF50952">
    <property type="entry name" value="Soluble quinoprotein glucose dehydrogenase"/>
    <property type="match status" value="1"/>
</dbReference>
<sequence length="231" mass="24692">MLAGTAGAIAAAVVLRPGASHAQSARTEKMRLKVVEVADGLDYPWGLAFLPDGSMLVTEREGRLRRILPDGKLSAAIRGVPEVVARGQGGLLDVALDPRFADNRLVYLTYSEPGQGGSGTTAARGRLGEDGLSDVQVIFRQTPKLGTGHHFGSRLVFAPDGTLFITTGDRGQMARAQELSMHQGKVIRIRPDGSIPPDNPFVGRNDARPEIWSYGHRNIQGAALHPTTGRL</sequence>
<reference evidence="2 3" key="1">
    <citation type="submission" date="2020-05" db="EMBL/GenBank/DDBJ databases">
        <title>Azospirillum oleiclasticum sp. nov, a nitrogen-fixing and heavy crude oil-emulsifying bacterium isolated from the crude oil of Yumen Oilfield.</title>
        <authorList>
            <person name="Wu D."/>
            <person name="Cai M."/>
            <person name="Zhang X."/>
        </authorList>
    </citation>
    <scope>NUCLEOTIDE SEQUENCE [LARGE SCALE GENOMIC DNA]</scope>
    <source>
        <strain evidence="2 3">ROY-1-1-2</strain>
    </source>
</reference>
<feature type="non-terminal residue" evidence="2">
    <location>
        <position position="231"/>
    </location>
</feature>
<protein>
    <submittedName>
        <fullName evidence="2">PQQ-dependent sugar dehydrogenase</fullName>
    </submittedName>
</protein>
<dbReference type="InterPro" id="IPR012938">
    <property type="entry name" value="Glc/Sorbosone_DH"/>
</dbReference>
<name>A0ABX2T8H3_9PROT</name>
<dbReference type="InterPro" id="IPR011041">
    <property type="entry name" value="Quinoprot_gluc/sorb_DH_b-prop"/>
</dbReference>
<dbReference type="PANTHER" id="PTHR19328:SF75">
    <property type="entry name" value="ALDOSE SUGAR DEHYDROGENASE YLII"/>
    <property type="match status" value="1"/>
</dbReference>
<organism evidence="2 3">
    <name type="scientific">Azospirillum oleiclasticum</name>
    <dbReference type="NCBI Taxonomy" id="2735135"/>
    <lineage>
        <taxon>Bacteria</taxon>
        <taxon>Pseudomonadati</taxon>
        <taxon>Pseudomonadota</taxon>
        <taxon>Alphaproteobacteria</taxon>
        <taxon>Rhodospirillales</taxon>
        <taxon>Azospirillaceae</taxon>
        <taxon>Azospirillum</taxon>
    </lineage>
</organism>
<feature type="domain" description="Glucose/Sorbosone dehydrogenase" evidence="1">
    <location>
        <begin position="41"/>
        <end position="231"/>
    </location>
</feature>
<evidence type="ECO:0000259" key="1">
    <source>
        <dbReference type="Pfam" id="PF07995"/>
    </source>
</evidence>
<dbReference type="Gene3D" id="2.120.10.30">
    <property type="entry name" value="TolB, C-terminal domain"/>
    <property type="match status" value="1"/>
</dbReference>
<evidence type="ECO:0000313" key="3">
    <source>
        <dbReference type="Proteomes" id="UP000584642"/>
    </source>
</evidence>
<dbReference type="EMBL" id="JABFDB010000002">
    <property type="protein sequence ID" value="NYZ19536.1"/>
    <property type="molecule type" value="Genomic_DNA"/>
</dbReference>
<proteinExistence type="predicted"/>
<gene>
    <name evidence="2" type="ORF">HND93_07420</name>
</gene>
<accession>A0ABX2T8H3</accession>
<dbReference type="Proteomes" id="UP000584642">
    <property type="component" value="Unassembled WGS sequence"/>
</dbReference>
<keyword evidence="3" id="KW-1185">Reference proteome</keyword>
<comment type="caution">
    <text evidence="2">The sequence shown here is derived from an EMBL/GenBank/DDBJ whole genome shotgun (WGS) entry which is preliminary data.</text>
</comment>
<dbReference type="PANTHER" id="PTHR19328">
    <property type="entry name" value="HEDGEHOG-INTERACTING PROTEIN"/>
    <property type="match status" value="1"/>
</dbReference>
<evidence type="ECO:0000313" key="2">
    <source>
        <dbReference type="EMBL" id="NYZ19536.1"/>
    </source>
</evidence>